<dbReference type="SMART" id="SM00382">
    <property type="entry name" value="AAA"/>
    <property type="match status" value="1"/>
</dbReference>
<dbReference type="Gene3D" id="3.40.50.300">
    <property type="entry name" value="P-loop containing nucleotide triphosphate hydrolases"/>
    <property type="match status" value="1"/>
</dbReference>
<dbReference type="KEGG" id="jpo:G7058_06855"/>
<dbReference type="Pfam" id="PF00005">
    <property type="entry name" value="ABC_tran"/>
    <property type="match status" value="1"/>
</dbReference>
<dbReference type="PROSITE" id="PS50893">
    <property type="entry name" value="ABC_TRANSPORTER_2"/>
    <property type="match status" value="1"/>
</dbReference>
<dbReference type="GeneID" id="94552997"/>
<dbReference type="RefSeq" id="WP_166062823.1">
    <property type="nucleotide sequence ID" value="NZ_CP049889.1"/>
</dbReference>
<dbReference type="Proteomes" id="UP000501830">
    <property type="component" value="Chromosome"/>
</dbReference>
<evidence type="ECO:0000256" key="3">
    <source>
        <dbReference type="ARBA" id="ARBA00022741"/>
    </source>
</evidence>
<dbReference type="SUPFAM" id="SSF52540">
    <property type="entry name" value="P-loop containing nucleoside triphosphate hydrolases"/>
    <property type="match status" value="1"/>
</dbReference>
<comment type="similarity">
    <text evidence="1">Belongs to the ABC transporter superfamily.</text>
</comment>
<protein>
    <submittedName>
        <fullName evidence="6">ABC transporter ATP-binding protein</fullName>
    </submittedName>
</protein>
<organism evidence="6 7">
    <name type="scientific">Jeotgalibaca porci</name>
    <dbReference type="NCBI Taxonomy" id="1868793"/>
    <lineage>
        <taxon>Bacteria</taxon>
        <taxon>Bacillati</taxon>
        <taxon>Bacillota</taxon>
        <taxon>Bacilli</taxon>
        <taxon>Lactobacillales</taxon>
        <taxon>Carnobacteriaceae</taxon>
        <taxon>Jeotgalibaca</taxon>
    </lineage>
</organism>
<dbReference type="GO" id="GO:0016887">
    <property type="term" value="F:ATP hydrolysis activity"/>
    <property type="evidence" value="ECO:0007669"/>
    <property type="project" value="InterPro"/>
</dbReference>
<dbReference type="EMBL" id="CP049889">
    <property type="protein sequence ID" value="QIK51765.1"/>
    <property type="molecule type" value="Genomic_DNA"/>
</dbReference>
<evidence type="ECO:0000256" key="4">
    <source>
        <dbReference type="ARBA" id="ARBA00022840"/>
    </source>
</evidence>
<dbReference type="CDD" id="cd03230">
    <property type="entry name" value="ABC_DR_subfamily_A"/>
    <property type="match status" value="1"/>
</dbReference>
<feature type="domain" description="ABC transporter" evidence="5">
    <location>
        <begin position="3"/>
        <end position="232"/>
    </location>
</feature>
<proteinExistence type="inferred from homology"/>
<dbReference type="PANTHER" id="PTHR43335">
    <property type="entry name" value="ABC TRANSPORTER, ATP-BINDING PROTEIN"/>
    <property type="match status" value="1"/>
</dbReference>
<evidence type="ECO:0000256" key="2">
    <source>
        <dbReference type="ARBA" id="ARBA00022448"/>
    </source>
</evidence>
<dbReference type="InterPro" id="IPR027417">
    <property type="entry name" value="P-loop_NTPase"/>
</dbReference>
<evidence type="ECO:0000313" key="7">
    <source>
        <dbReference type="Proteomes" id="UP000501830"/>
    </source>
</evidence>
<dbReference type="InterPro" id="IPR003439">
    <property type="entry name" value="ABC_transporter-like_ATP-bd"/>
</dbReference>
<dbReference type="AlphaFoldDB" id="A0A6G7WHL0"/>
<name>A0A6G7WHL0_9LACT</name>
<dbReference type="PANTHER" id="PTHR43335:SF4">
    <property type="entry name" value="ABC TRANSPORTER, ATP-BINDING PROTEIN"/>
    <property type="match status" value="1"/>
</dbReference>
<evidence type="ECO:0000259" key="5">
    <source>
        <dbReference type="PROSITE" id="PS50893"/>
    </source>
</evidence>
<keyword evidence="7" id="KW-1185">Reference proteome</keyword>
<dbReference type="GO" id="GO:0005524">
    <property type="term" value="F:ATP binding"/>
    <property type="evidence" value="ECO:0007669"/>
    <property type="project" value="UniProtKB-KW"/>
</dbReference>
<keyword evidence="2" id="KW-0813">Transport</keyword>
<sequence length="299" mass="33895">MTLAVNNLTVRYGERTILDDISFEIEKGSIIGLVAPNGTGKTTLFNAMMRYIPVQEGSIVIDDRTYQNSRRDILALHKKVTFFPDQADLYENFSGREHIQIYAEIWQKDAERVDAIIDQLHMGHYVDRKVQTYSLGMRQRLCFAMMCAANTPIMLMDEVMNGLDPENVNLVSSVLETLRSEGKIIMVASHLLDNLDEYADKVFFLENGRFTYISDHHEAKQTYVKGKISRDAFDALTDLPEGTLYLDSGLCCIPTTDDADAVHYLQLLRANDAQTATVGPLATADHYVRIYDFTTENKE</sequence>
<keyword evidence="4 6" id="KW-0067">ATP-binding</keyword>
<evidence type="ECO:0000256" key="1">
    <source>
        <dbReference type="ARBA" id="ARBA00005417"/>
    </source>
</evidence>
<gene>
    <name evidence="6" type="ORF">G7058_06855</name>
</gene>
<evidence type="ECO:0000313" key="6">
    <source>
        <dbReference type="EMBL" id="QIK51765.1"/>
    </source>
</evidence>
<dbReference type="InterPro" id="IPR003593">
    <property type="entry name" value="AAA+_ATPase"/>
</dbReference>
<accession>A0A6G7WHL0</accession>
<keyword evidence="3" id="KW-0547">Nucleotide-binding</keyword>
<reference evidence="6 7" key="1">
    <citation type="journal article" date="2017" name="Int. J. Syst. Evol. Microbiol.">
        <title>Jeotgalibaca porci sp. nov. and Jeotgalibaca arthritidis sp. nov., isolated from pigs, and emended description of the genus Jeotgalibaca.</title>
        <authorList>
            <person name="Zamora L."/>
            <person name="Perez-Sancho M."/>
            <person name="Dominguez L."/>
            <person name="Fernandez-Garayzabal J.F."/>
            <person name="Vela A.I."/>
        </authorList>
    </citation>
    <scope>NUCLEOTIDE SEQUENCE [LARGE SCALE GENOMIC DNA]</scope>
    <source>
        <strain evidence="6 7">CCUG 69148</strain>
    </source>
</reference>